<dbReference type="Gene3D" id="3.30.70.2340">
    <property type="entry name" value="Uncharacterised protein PF12112 family, DUF3579"/>
    <property type="match status" value="1"/>
</dbReference>
<organism evidence="1 2">
    <name type="scientific">Ferriphaselus amnicola</name>
    <dbReference type="NCBI Taxonomy" id="1188319"/>
    <lineage>
        <taxon>Bacteria</taxon>
        <taxon>Pseudomonadati</taxon>
        <taxon>Pseudomonadota</taxon>
        <taxon>Betaproteobacteria</taxon>
        <taxon>Nitrosomonadales</taxon>
        <taxon>Gallionellaceae</taxon>
        <taxon>Ferriphaselus</taxon>
    </lineage>
</organism>
<dbReference type="OrthoDB" id="9814727at2"/>
<dbReference type="Proteomes" id="UP000033070">
    <property type="component" value="Chromosome"/>
</dbReference>
<name>A0A2Z6GCA9_9PROT</name>
<dbReference type="EMBL" id="AP018738">
    <property type="protein sequence ID" value="BBE51064.1"/>
    <property type="molecule type" value="Genomic_DNA"/>
</dbReference>
<dbReference type="RefSeq" id="WP_062627683.1">
    <property type="nucleotide sequence ID" value="NZ_AP018738.1"/>
</dbReference>
<accession>A0A2Z6GCA9</accession>
<keyword evidence="2" id="KW-1185">Reference proteome</keyword>
<proteinExistence type="predicted"/>
<evidence type="ECO:0000313" key="2">
    <source>
        <dbReference type="Proteomes" id="UP000033070"/>
    </source>
</evidence>
<dbReference type="Pfam" id="PF12112">
    <property type="entry name" value="DUF3579"/>
    <property type="match status" value="1"/>
</dbReference>
<reference evidence="1 2" key="1">
    <citation type="submission" date="2018-06" db="EMBL/GenBank/DDBJ databases">
        <title>OYT1 Genome Sequencing.</title>
        <authorList>
            <person name="Kato S."/>
            <person name="Itoh T."/>
            <person name="Ohkuma M."/>
        </authorList>
    </citation>
    <scope>NUCLEOTIDE SEQUENCE [LARGE SCALE GENOMIC DNA]</scope>
    <source>
        <strain evidence="1 2">OYT1</strain>
    </source>
</reference>
<dbReference type="STRING" id="1188319.OYT1_02585"/>
<protein>
    <submittedName>
        <fullName evidence="1">Uncharacterized protein</fullName>
    </submittedName>
</protein>
<dbReference type="AlphaFoldDB" id="A0A2Z6GCA9"/>
<sequence>MILGNTNLSGASEFVVQGITIDGQVFSLPEDWALPEDWVDHLCDMLSTTNIDKRTIYSEFVRPAIIGDVRSVVVQLEIKEKHPGAFDRITQFVGEHNLKVRLGRGKTATPVIAERRDPMRNNG</sequence>
<dbReference type="InterPro" id="IPR021969">
    <property type="entry name" value="DUF3579"/>
</dbReference>
<evidence type="ECO:0000313" key="1">
    <source>
        <dbReference type="EMBL" id="BBE51064.1"/>
    </source>
</evidence>
<gene>
    <name evidence="1" type="ORF">OYT1_ch1510</name>
</gene>
<dbReference type="KEGG" id="fam:OYT1_ch1510"/>